<dbReference type="Proteomes" id="UP000287651">
    <property type="component" value="Unassembled WGS sequence"/>
</dbReference>
<proteinExistence type="predicted"/>
<name>A0A426YSU2_ENSVE</name>
<dbReference type="EMBL" id="AMZH03010408">
    <property type="protein sequence ID" value="RRT54816.1"/>
    <property type="molecule type" value="Genomic_DNA"/>
</dbReference>
<dbReference type="AlphaFoldDB" id="A0A426YSU2"/>
<organism evidence="1 2">
    <name type="scientific">Ensete ventricosum</name>
    <name type="common">Abyssinian banana</name>
    <name type="synonym">Musa ensete</name>
    <dbReference type="NCBI Taxonomy" id="4639"/>
    <lineage>
        <taxon>Eukaryota</taxon>
        <taxon>Viridiplantae</taxon>
        <taxon>Streptophyta</taxon>
        <taxon>Embryophyta</taxon>
        <taxon>Tracheophyta</taxon>
        <taxon>Spermatophyta</taxon>
        <taxon>Magnoliopsida</taxon>
        <taxon>Liliopsida</taxon>
        <taxon>Zingiberales</taxon>
        <taxon>Musaceae</taxon>
        <taxon>Ensete</taxon>
    </lineage>
</organism>
<accession>A0A426YSU2</accession>
<sequence>GRVRLTESKLSLRAILHSIVRLKTKESRGSYDCAGGRKISHATTRWSYGRRAVDRHPI</sequence>
<evidence type="ECO:0000313" key="2">
    <source>
        <dbReference type="Proteomes" id="UP000287651"/>
    </source>
</evidence>
<protein>
    <submittedName>
        <fullName evidence="1">Uncharacterized protein</fullName>
    </submittedName>
</protein>
<evidence type="ECO:0000313" key="1">
    <source>
        <dbReference type="EMBL" id="RRT54816.1"/>
    </source>
</evidence>
<reference evidence="1 2" key="1">
    <citation type="journal article" date="2014" name="Agronomy (Basel)">
        <title>A Draft Genome Sequence for Ensete ventricosum, the Drought-Tolerant Tree Against Hunger.</title>
        <authorList>
            <person name="Harrison J."/>
            <person name="Moore K.A."/>
            <person name="Paszkiewicz K."/>
            <person name="Jones T."/>
            <person name="Grant M."/>
            <person name="Ambacheew D."/>
            <person name="Muzemil S."/>
            <person name="Studholme D.J."/>
        </authorList>
    </citation>
    <scope>NUCLEOTIDE SEQUENCE [LARGE SCALE GENOMIC DNA]</scope>
</reference>
<gene>
    <name evidence="1" type="ORF">B296_00041604</name>
</gene>
<comment type="caution">
    <text evidence="1">The sequence shown here is derived from an EMBL/GenBank/DDBJ whole genome shotgun (WGS) entry which is preliminary data.</text>
</comment>
<feature type="non-terminal residue" evidence="1">
    <location>
        <position position="1"/>
    </location>
</feature>